<evidence type="ECO:0000313" key="2">
    <source>
        <dbReference type="EMBL" id="CAA9388743.1"/>
    </source>
</evidence>
<proteinExistence type="predicted"/>
<gene>
    <name evidence="2" type="ORF">AVDCRST_MAG60-1389</name>
</gene>
<dbReference type="EMBL" id="CADCUN010000150">
    <property type="protein sequence ID" value="CAA9388743.1"/>
    <property type="molecule type" value="Genomic_DNA"/>
</dbReference>
<sequence>MDVRVRSVIASTAAVALAASVGVGVGFALGRDDTSGSGRPPVSSSGSVRLANASLELADDCDALLERYVARGLDLVSAYGWGGGEIIMFGDQSSAGAGSASMGGADRATSSVPASSSSPSAVRSTNDESGTNVQETGVDEPDVVKVAGHTLYRIQDNVLRTYDVAGDEPQQLSSLQLPGLRGGEILVSGDRVVVLGDLPIGDDTGGGRSEARIVVLDVSQPGTPEVVEQIDYTASISSARLHGDVVRVVLDNGLPVLDFHQPSGTYTEDRAEEHNRDVVRATTLADWLPTSAGERVVECDDVALPTMDTELGTTTVVTFEPAVVEPVGTAVATTTTASYFSAERLYLATGAGDLGWWPTRTLDCFDGCDPVGSGSTELFAFALEGTDTRYVASGSVEGQVRDRWSMDFADGALRVALGATSETGNFSSVVTIRETDATLTEMGRVDKLGVDEEIKSVRWFDTLAIVVTFRQTDPLYAIDLTDGDRPRLMGELKIPGFSEYLHPLGERRLIGVGQDASRTGMTRGAQAALFDVTDLTNPRQLDVVKYPKQSLAGAGPDPRQFTWLPDRRTALTVVSQGWRGRTGWVSVLSLEGGSLSNRMVEVEYGDEVAEVRTIPLADGRVVLVTGDGVSFFDLSAT</sequence>
<dbReference type="Pfam" id="PF09826">
    <property type="entry name" value="Beta_propel"/>
    <property type="match status" value="1"/>
</dbReference>
<dbReference type="AlphaFoldDB" id="A0A6J4NLS1"/>
<name>A0A6J4NLS1_9ACTN</name>
<accession>A0A6J4NLS1</accession>
<organism evidence="2">
    <name type="scientific">uncultured Nocardioides sp</name>
    <dbReference type="NCBI Taxonomy" id="198441"/>
    <lineage>
        <taxon>Bacteria</taxon>
        <taxon>Bacillati</taxon>
        <taxon>Actinomycetota</taxon>
        <taxon>Actinomycetes</taxon>
        <taxon>Propionibacteriales</taxon>
        <taxon>Nocardioidaceae</taxon>
        <taxon>Nocardioides</taxon>
        <taxon>environmental samples</taxon>
    </lineage>
</organism>
<evidence type="ECO:0008006" key="3">
    <source>
        <dbReference type="Google" id="ProtNLM"/>
    </source>
</evidence>
<protein>
    <recommendedName>
        <fullName evidence="3">Beta propeller domain-containing protein</fullName>
    </recommendedName>
</protein>
<evidence type="ECO:0000256" key="1">
    <source>
        <dbReference type="SAM" id="MobiDB-lite"/>
    </source>
</evidence>
<feature type="region of interest" description="Disordered" evidence="1">
    <location>
        <begin position="98"/>
        <end position="139"/>
    </location>
</feature>
<reference evidence="2" key="1">
    <citation type="submission" date="2020-02" db="EMBL/GenBank/DDBJ databases">
        <authorList>
            <person name="Meier V. D."/>
        </authorList>
    </citation>
    <scope>NUCLEOTIDE SEQUENCE</scope>
    <source>
        <strain evidence="2">AVDCRST_MAG60</strain>
    </source>
</reference>
<dbReference type="InterPro" id="IPR019198">
    <property type="entry name" value="Beta_propeller_containing"/>
</dbReference>
<feature type="compositionally biased region" description="Low complexity" evidence="1">
    <location>
        <begin position="98"/>
        <end position="124"/>
    </location>
</feature>